<dbReference type="PANTHER" id="PTHR47396:SF1">
    <property type="entry name" value="ATP-DEPENDENT HELICASE IRC3-RELATED"/>
    <property type="match status" value="1"/>
</dbReference>
<organism evidence="3 4">
    <name type="scientific">Sedimentitalea xiamensis</name>
    <dbReference type="NCBI Taxonomy" id="3050037"/>
    <lineage>
        <taxon>Bacteria</taxon>
        <taxon>Pseudomonadati</taxon>
        <taxon>Pseudomonadota</taxon>
        <taxon>Alphaproteobacteria</taxon>
        <taxon>Rhodobacterales</taxon>
        <taxon>Paracoccaceae</taxon>
        <taxon>Sedimentitalea</taxon>
    </lineage>
</organism>
<dbReference type="PROSITE" id="PS51192">
    <property type="entry name" value="HELICASE_ATP_BIND_1"/>
    <property type="match status" value="1"/>
</dbReference>
<dbReference type="PANTHER" id="PTHR47396">
    <property type="entry name" value="TYPE I RESTRICTION ENZYME ECOKI R PROTEIN"/>
    <property type="match status" value="1"/>
</dbReference>
<feature type="domain" description="Helicase ATP-binding" evidence="1">
    <location>
        <begin position="252"/>
        <end position="422"/>
    </location>
</feature>
<dbReference type="InterPro" id="IPR025202">
    <property type="entry name" value="PLD-like_dom"/>
</dbReference>
<gene>
    <name evidence="3" type="ORF">QO034_20725</name>
</gene>
<sequence length="682" mass="76536">MSVANEVDIMMGFFSSKSFAEIAPGLAAFLNNSKECLRLIISPYISESDQEALKEGLLQSSQLAEESIERLIPDADELTDHTLRCLAWLISNGRLSVKVALMKDALFHSKVWLFRDEDTHVALHGSANMTGKGLRGNREQLSLARSWMNDEADEACRELEAEFDLLWSGSDPDCAVIELSRAMQDRIVQDFKGEHQPTEDDFNRLWRRAHGLDDKPINIDDLLAQEDDRRFRIPEWLQYRTGEYAHQGKAIDAWFEAGRRGVLEMCTGSGKTLTALTAAQLLHEEVGPLLIVVSAPYNVLISQWCSEIELFGLRPENMTEAGGPAARSQSLAQARRRLKRGVSLCEAIVVSNDTLCTKEFQEQIQSFSGAKLLIADECHNLGAASFTSDPPEFFDYRLGLSATPVRQYDAEGTAQLFKFFGEPCFSFTLEQAIGVCLTPYEYHVTFVELNAEEMAEWREISEKISRLAWKLDSGEKDGYLDALLLKRRKILETAQAKLDALRQLISEFGPRNLRYTLIYATDKDPEQLGSVNNMLNSQGVFFHQLTAEETSAPKKSRAILDRFQAGDLQVLTAKRVLDEGVNVPQIMRAYILASTTVRRQWVQRRGRLLRTCKAIGKEFAVIHDLVALPPSEELSSNLDTDAKKIINGELDRVWEFARLSKNAANTGGSFEAVEHMRALVGG</sequence>
<keyword evidence="4" id="KW-1185">Reference proteome</keyword>
<keyword evidence="3" id="KW-0547">Nucleotide-binding</keyword>
<dbReference type="InterPro" id="IPR014001">
    <property type="entry name" value="Helicase_ATP-bd"/>
</dbReference>
<dbReference type="SUPFAM" id="SSF56024">
    <property type="entry name" value="Phospholipase D/nuclease"/>
    <property type="match status" value="1"/>
</dbReference>
<protein>
    <submittedName>
        <fullName evidence="3">DEAD/DEAH box helicase family protein</fullName>
    </submittedName>
</protein>
<dbReference type="Pfam" id="PF00271">
    <property type="entry name" value="Helicase_C"/>
    <property type="match status" value="1"/>
</dbReference>
<dbReference type="GO" id="GO:0004386">
    <property type="term" value="F:helicase activity"/>
    <property type="evidence" value="ECO:0007669"/>
    <property type="project" value="UniProtKB-KW"/>
</dbReference>
<dbReference type="InterPro" id="IPR027417">
    <property type="entry name" value="P-loop_NTPase"/>
</dbReference>
<dbReference type="Proteomes" id="UP001227126">
    <property type="component" value="Unassembled WGS sequence"/>
</dbReference>
<accession>A0ABT7FK30</accession>
<keyword evidence="3" id="KW-0067">ATP-binding</keyword>
<dbReference type="Gene3D" id="3.30.870.10">
    <property type="entry name" value="Endonuclease Chain A"/>
    <property type="match status" value="1"/>
</dbReference>
<dbReference type="InterPro" id="IPR006935">
    <property type="entry name" value="Helicase/UvrB_N"/>
</dbReference>
<dbReference type="Pfam" id="PF13091">
    <property type="entry name" value="PLDc_2"/>
    <property type="match status" value="1"/>
</dbReference>
<name>A0ABT7FK30_9RHOB</name>
<dbReference type="InterPro" id="IPR050742">
    <property type="entry name" value="Helicase_Restrict-Modif_Enz"/>
</dbReference>
<evidence type="ECO:0000313" key="4">
    <source>
        <dbReference type="Proteomes" id="UP001227126"/>
    </source>
</evidence>
<dbReference type="Pfam" id="PF04851">
    <property type="entry name" value="ResIII"/>
    <property type="match status" value="1"/>
</dbReference>
<dbReference type="InterPro" id="IPR001650">
    <property type="entry name" value="Helicase_C-like"/>
</dbReference>
<evidence type="ECO:0000313" key="3">
    <source>
        <dbReference type="EMBL" id="MDK3075504.1"/>
    </source>
</evidence>
<dbReference type="EMBL" id="JASNJE010000039">
    <property type="protein sequence ID" value="MDK3075504.1"/>
    <property type="molecule type" value="Genomic_DNA"/>
</dbReference>
<keyword evidence="3" id="KW-0347">Helicase</keyword>
<dbReference type="SUPFAM" id="SSF52540">
    <property type="entry name" value="P-loop containing nucleoside triphosphate hydrolases"/>
    <property type="match status" value="1"/>
</dbReference>
<dbReference type="Gene3D" id="3.40.50.300">
    <property type="entry name" value="P-loop containing nucleotide triphosphate hydrolases"/>
    <property type="match status" value="2"/>
</dbReference>
<feature type="domain" description="Helicase C-terminal" evidence="2">
    <location>
        <begin position="500"/>
        <end position="664"/>
    </location>
</feature>
<reference evidence="3 4" key="1">
    <citation type="submission" date="2023-05" db="EMBL/GenBank/DDBJ databases">
        <title>Sedimentitalea sp. nov. JM2-8.</title>
        <authorList>
            <person name="Huang J."/>
        </authorList>
    </citation>
    <scope>NUCLEOTIDE SEQUENCE [LARGE SCALE GENOMIC DNA]</scope>
    <source>
        <strain evidence="3 4">JM2-8</strain>
    </source>
</reference>
<dbReference type="PROSITE" id="PS51194">
    <property type="entry name" value="HELICASE_CTER"/>
    <property type="match status" value="1"/>
</dbReference>
<dbReference type="SMART" id="SM00487">
    <property type="entry name" value="DEXDc"/>
    <property type="match status" value="1"/>
</dbReference>
<evidence type="ECO:0000259" key="2">
    <source>
        <dbReference type="PROSITE" id="PS51194"/>
    </source>
</evidence>
<evidence type="ECO:0000259" key="1">
    <source>
        <dbReference type="PROSITE" id="PS51192"/>
    </source>
</evidence>
<proteinExistence type="predicted"/>
<keyword evidence="3" id="KW-0378">Hydrolase</keyword>
<comment type="caution">
    <text evidence="3">The sequence shown here is derived from an EMBL/GenBank/DDBJ whole genome shotgun (WGS) entry which is preliminary data.</text>
</comment>